<dbReference type="eggNOG" id="KOG4197">
    <property type="taxonomic scope" value="Eukaryota"/>
</dbReference>
<dbReference type="PROSITE" id="PS51375">
    <property type="entry name" value="PPR"/>
    <property type="match status" value="7"/>
</dbReference>
<dbReference type="InParanoid" id="D8STL5"/>
<evidence type="ECO:0000256" key="1">
    <source>
        <dbReference type="ARBA" id="ARBA00022737"/>
    </source>
</evidence>
<dbReference type="FunFam" id="1.25.40.10:FF:000158">
    <property type="entry name" value="pentatricopeptide repeat-containing protein At2g33680"/>
    <property type="match status" value="1"/>
</dbReference>
<evidence type="ECO:0000313" key="4">
    <source>
        <dbReference type="Proteomes" id="UP000001514"/>
    </source>
</evidence>
<dbReference type="EMBL" id="GL377640">
    <property type="protein sequence ID" value="EFJ12223.1"/>
    <property type="molecule type" value="Genomic_DNA"/>
</dbReference>
<dbReference type="OMA" id="HSCITEN"/>
<dbReference type="Gene3D" id="1.25.40.10">
    <property type="entry name" value="Tetratricopeptide repeat domain"/>
    <property type="match status" value="5"/>
</dbReference>
<evidence type="ECO:0000256" key="2">
    <source>
        <dbReference type="PROSITE-ProRule" id="PRU00708"/>
    </source>
</evidence>
<dbReference type="Gramene" id="EFJ12223">
    <property type="protein sequence ID" value="EFJ12223"/>
    <property type="gene ID" value="SELMODRAFT_124564"/>
</dbReference>
<dbReference type="HOGENOM" id="CLU_002706_15_6_1"/>
<evidence type="ECO:0000313" key="3">
    <source>
        <dbReference type="EMBL" id="EFJ12223.1"/>
    </source>
</evidence>
<reference evidence="3 4" key="1">
    <citation type="journal article" date="2011" name="Science">
        <title>The Selaginella genome identifies genetic changes associated with the evolution of vascular plants.</title>
        <authorList>
            <person name="Banks J.A."/>
            <person name="Nishiyama T."/>
            <person name="Hasebe M."/>
            <person name="Bowman J.L."/>
            <person name="Gribskov M."/>
            <person name="dePamphilis C."/>
            <person name="Albert V.A."/>
            <person name="Aono N."/>
            <person name="Aoyama T."/>
            <person name="Ambrose B.A."/>
            <person name="Ashton N.W."/>
            <person name="Axtell M.J."/>
            <person name="Barker E."/>
            <person name="Barker M.S."/>
            <person name="Bennetzen J.L."/>
            <person name="Bonawitz N.D."/>
            <person name="Chapple C."/>
            <person name="Cheng C."/>
            <person name="Correa L.G."/>
            <person name="Dacre M."/>
            <person name="DeBarry J."/>
            <person name="Dreyer I."/>
            <person name="Elias M."/>
            <person name="Engstrom E.M."/>
            <person name="Estelle M."/>
            <person name="Feng L."/>
            <person name="Finet C."/>
            <person name="Floyd S.K."/>
            <person name="Frommer W.B."/>
            <person name="Fujita T."/>
            <person name="Gramzow L."/>
            <person name="Gutensohn M."/>
            <person name="Harholt J."/>
            <person name="Hattori M."/>
            <person name="Heyl A."/>
            <person name="Hirai T."/>
            <person name="Hiwatashi Y."/>
            <person name="Ishikawa M."/>
            <person name="Iwata M."/>
            <person name="Karol K.G."/>
            <person name="Koehler B."/>
            <person name="Kolukisaoglu U."/>
            <person name="Kubo M."/>
            <person name="Kurata T."/>
            <person name="Lalonde S."/>
            <person name="Li K."/>
            <person name="Li Y."/>
            <person name="Litt A."/>
            <person name="Lyons E."/>
            <person name="Manning G."/>
            <person name="Maruyama T."/>
            <person name="Michael T.P."/>
            <person name="Mikami K."/>
            <person name="Miyazaki S."/>
            <person name="Morinaga S."/>
            <person name="Murata T."/>
            <person name="Mueller-Roeber B."/>
            <person name="Nelson D.R."/>
            <person name="Obara M."/>
            <person name="Oguri Y."/>
            <person name="Olmstead R.G."/>
            <person name="Onodera N."/>
            <person name="Petersen B.L."/>
            <person name="Pils B."/>
            <person name="Prigge M."/>
            <person name="Rensing S.A."/>
            <person name="Riano-Pachon D.M."/>
            <person name="Roberts A.W."/>
            <person name="Sato Y."/>
            <person name="Scheller H.V."/>
            <person name="Schulz B."/>
            <person name="Schulz C."/>
            <person name="Shakirov E.V."/>
            <person name="Shibagaki N."/>
            <person name="Shinohara N."/>
            <person name="Shippen D.E."/>
            <person name="Soerensen I."/>
            <person name="Sotooka R."/>
            <person name="Sugimoto N."/>
            <person name="Sugita M."/>
            <person name="Sumikawa N."/>
            <person name="Tanurdzic M."/>
            <person name="Theissen G."/>
            <person name="Ulvskov P."/>
            <person name="Wakazuki S."/>
            <person name="Weng J.K."/>
            <person name="Willats W.W."/>
            <person name="Wipf D."/>
            <person name="Wolf P.G."/>
            <person name="Yang L."/>
            <person name="Zimmer A.D."/>
            <person name="Zhu Q."/>
            <person name="Mitros T."/>
            <person name="Hellsten U."/>
            <person name="Loque D."/>
            <person name="Otillar R."/>
            <person name="Salamov A."/>
            <person name="Schmutz J."/>
            <person name="Shapiro H."/>
            <person name="Lindquist E."/>
            <person name="Lucas S."/>
            <person name="Rokhsar D."/>
            <person name="Grigoriev I.V."/>
        </authorList>
    </citation>
    <scope>NUCLEOTIDE SEQUENCE [LARGE SCALE GENOMIC DNA]</scope>
</reference>
<proteinExistence type="predicted"/>
<feature type="repeat" description="PPR" evidence="2">
    <location>
        <begin position="270"/>
        <end position="300"/>
    </location>
</feature>
<keyword evidence="4" id="KW-1185">Reference proteome</keyword>
<name>D8STL5_SELML</name>
<dbReference type="GO" id="GO:0009451">
    <property type="term" value="P:RNA modification"/>
    <property type="evidence" value="ECO:0007669"/>
    <property type="project" value="InterPro"/>
</dbReference>
<accession>D8STL5</accession>
<dbReference type="KEGG" id="smo:SELMODRAFT_124564"/>
<feature type="repeat" description="PPR" evidence="2">
    <location>
        <begin position="199"/>
        <end position="233"/>
    </location>
</feature>
<protein>
    <recommendedName>
        <fullName evidence="5">Pentacotripeptide-repeat region of PRORP domain-containing protein</fullName>
    </recommendedName>
</protein>
<dbReference type="InterPro" id="IPR046960">
    <property type="entry name" value="PPR_At4g14850-like_plant"/>
</dbReference>
<feature type="repeat" description="PPR" evidence="2">
    <location>
        <begin position="340"/>
        <end position="370"/>
    </location>
</feature>
<feature type="repeat" description="PPR" evidence="2">
    <location>
        <begin position="539"/>
        <end position="573"/>
    </location>
</feature>
<evidence type="ECO:0008006" key="5">
    <source>
        <dbReference type="Google" id="ProtNLM"/>
    </source>
</evidence>
<feature type="repeat" description="PPR" evidence="2">
    <location>
        <begin position="94"/>
        <end position="128"/>
    </location>
</feature>
<dbReference type="AlphaFoldDB" id="D8STL5"/>
<dbReference type="Pfam" id="PF01535">
    <property type="entry name" value="PPR"/>
    <property type="match status" value="5"/>
</dbReference>
<dbReference type="PANTHER" id="PTHR47926:SF533">
    <property type="entry name" value="DYW DOMAIN-CONTAINING PROTEIN"/>
    <property type="match status" value="1"/>
</dbReference>
<dbReference type="Pfam" id="PF13041">
    <property type="entry name" value="PPR_2"/>
    <property type="match status" value="4"/>
</dbReference>
<sequence length="691" mass="75652">MAVASSLSHGGQYFLGRILIAAPAAASSVNAITLYRHQLVNCRRLVEGRSIHADLVRDGLDRDEFLASYVIHMYLRLGSLYDARQLLRQFDLDDTGLWTTMISAFAQRGQHREALDLFHAMQQCGDGSSRPDKTSFVVAISACSETRDLEQGKSIHASFAGVNEIETDVAVASTLVNMYNKCGDLPQACRIFARMPEKSLVTWNIMIAAYIHHGFPTKSLQLLDQMQLEGIRPQKVTFINSLNGCSILGKLRPGKTIHSCAAEQRLIDRDVVLSTALITMYSKCGSVDEARKIFDSMAGDVKNTISWNAMLAGYAQNSRSSDAIQLFRSMDLEAQCKEEDVVLWTTMLGGYSDRGDHAAALELFREMRIKPDAIAFVAAIDACANAGSIRDGEEILARIRGCGCESDDRVGTALCYMFAQFGLLDRASQIFDRLESKSAISWNAMLGAMAAQGLAIEAMELFRRMLGEGSRPDEITFAAMLDCFVGQSSLGEGRFVHGLIAESGRDRGVFLGTALLNMYGKCGSLADSIAIFANLSHRNTISWNALIAAHASNGRFLESLDLFQELQNEGFLANTITFQSVIAACGHAGLADRGCDYMVLMIEDHGIVPLPEHYGCMIDLLGRAGWLGEAEDLVLRTPQEERAFNGMALLSSCRTHGDFERGRRVAQMLMKIAPGRTGAYALLSNIYAGAR</sequence>
<dbReference type="GO" id="GO:0048731">
    <property type="term" value="P:system development"/>
    <property type="evidence" value="ECO:0007669"/>
    <property type="project" value="UniProtKB-ARBA"/>
</dbReference>
<keyword evidence="1" id="KW-0677">Repeat</keyword>
<dbReference type="FunFam" id="1.25.40.10:FF:000073">
    <property type="entry name" value="Pentatricopeptide repeat-containing protein chloroplastic"/>
    <property type="match status" value="1"/>
</dbReference>
<dbReference type="NCBIfam" id="TIGR00756">
    <property type="entry name" value="PPR"/>
    <property type="match status" value="6"/>
</dbReference>
<dbReference type="PANTHER" id="PTHR47926">
    <property type="entry name" value="PENTATRICOPEPTIDE REPEAT-CONTAINING PROTEIN"/>
    <property type="match status" value="1"/>
</dbReference>
<dbReference type="InterPro" id="IPR011990">
    <property type="entry name" value="TPR-like_helical_dom_sf"/>
</dbReference>
<dbReference type="InterPro" id="IPR002885">
    <property type="entry name" value="PPR_rpt"/>
</dbReference>
<dbReference type="GO" id="GO:0003723">
    <property type="term" value="F:RNA binding"/>
    <property type="evidence" value="ECO:0007669"/>
    <property type="project" value="InterPro"/>
</dbReference>
<organism evidence="4">
    <name type="scientific">Selaginella moellendorffii</name>
    <name type="common">Spikemoss</name>
    <dbReference type="NCBI Taxonomy" id="88036"/>
    <lineage>
        <taxon>Eukaryota</taxon>
        <taxon>Viridiplantae</taxon>
        <taxon>Streptophyta</taxon>
        <taxon>Embryophyta</taxon>
        <taxon>Tracheophyta</taxon>
        <taxon>Lycopodiopsida</taxon>
        <taxon>Selaginellales</taxon>
        <taxon>Selaginellaceae</taxon>
        <taxon>Selaginella</taxon>
    </lineage>
</organism>
<feature type="repeat" description="PPR" evidence="2">
    <location>
        <begin position="438"/>
        <end position="472"/>
    </location>
</feature>
<dbReference type="Proteomes" id="UP000001514">
    <property type="component" value="Unassembled WGS sequence"/>
</dbReference>
<feature type="repeat" description="PPR" evidence="2">
    <location>
        <begin position="303"/>
        <end position="333"/>
    </location>
</feature>
<gene>
    <name evidence="3" type="ORF">SELMODRAFT_124564</name>
</gene>